<accession>A0A9N7VW66</accession>
<protein>
    <submittedName>
        <fullName evidence="2">Uncharacterized protein</fullName>
    </submittedName>
</protein>
<feature type="compositionally biased region" description="Polar residues" evidence="1">
    <location>
        <begin position="7"/>
        <end position="16"/>
    </location>
</feature>
<sequence>MVEKTHQQMAGQQCDGTGQEHKEVSMRRLQHLTSRTELGGAGKSARTGHFSPCPDAARRGPGLDDRASLAGTARQGWPVGHGTTNVQTTLVLHLRLPARTTASPSPRAISPRCRGKARQPQNCCPARRWRREGCRQGGQRRYTQCACG</sequence>
<proteinExistence type="predicted"/>
<dbReference type="AlphaFoldDB" id="A0A9N7VW66"/>
<name>A0A9N7VW66_PLEPL</name>
<dbReference type="Proteomes" id="UP001153269">
    <property type="component" value="Unassembled WGS sequence"/>
</dbReference>
<dbReference type="EMBL" id="CADEAL010004317">
    <property type="protein sequence ID" value="CAB1456894.1"/>
    <property type="molecule type" value="Genomic_DNA"/>
</dbReference>
<evidence type="ECO:0000313" key="3">
    <source>
        <dbReference type="Proteomes" id="UP001153269"/>
    </source>
</evidence>
<feature type="region of interest" description="Disordered" evidence="1">
    <location>
        <begin position="1"/>
        <end position="83"/>
    </location>
</feature>
<reference evidence="2" key="1">
    <citation type="submission" date="2020-03" db="EMBL/GenBank/DDBJ databases">
        <authorList>
            <person name="Weist P."/>
        </authorList>
    </citation>
    <scope>NUCLEOTIDE SEQUENCE</scope>
</reference>
<evidence type="ECO:0000256" key="1">
    <source>
        <dbReference type="SAM" id="MobiDB-lite"/>
    </source>
</evidence>
<evidence type="ECO:0000313" key="2">
    <source>
        <dbReference type="EMBL" id="CAB1456894.1"/>
    </source>
</evidence>
<comment type="caution">
    <text evidence="2">The sequence shown here is derived from an EMBL/GenBank/DDBJ whole genome shotgun (WGS) entry which is preliminary data.</text>
</comment>
<keyword evidence="3" id="KW-1185">Reference proteome</keyword>
<feature type="compositionally biased region" description="Basic and acidic residues" evidence="1">
    <location>
        <begin position="56"/>
        <end position="67"/>
    </location>
</feature>
<feature type="region of interest" description="Disordered" evidence="1">
    <location>
        <begin position="96"/>
        <end position="116"/>
    </location>
</feature>
<gene>
    <name evidence="2" type="ORF">PLEPLA_LOCUS44690</name>
</gene>
<organism evidence="2 3">
    <name type="scientific">Pleuronectes platessa</name>
    <name type="common">European plaice</name>
    <dbReference type="NCBI Taxonomy" id="8262"/>
    <lineage>
        <taxon>Eukaryota</taxon>
        <taxon>Metazoa</taxon>
        <taxon>Chordata</taxon>
        <taxon>Craniata</taxon>
        <taxon>Vertebrata</taxon>
        <taxon>Euteleostomi</taxon>
        <taxon>Actinopterygii</taxon>
        <taxon>Neopterygii</taxon>
        <taxon>Teleostei</taxon>
        <taxon>Neoteleostei</taxon>
        <taxon>Acanthomorphata</taxon>
        <taxon>Carangaria</taxon>
        <taxon>Pleuronectiformes</taxon>
        <taxon>Pleuronectoidei</taxon>
        <taxon>Pleuronectidae</taxon>
        <taxon>Pleuronectes</taxon>
    </lineage>
</organism>